<protein>
    <submittedName>
        <fullName evidence="2">Uncharacterized protein</fullName>
    </submittedName>
</protein>
<dbReference type="EMBL" id="CP068053">
    <property type="protein sequence ID" value="QQT01669.1"/>
    <property type="molecule type" value="Genomic_DNA"/>
</dbReference>
<feature type="transmembrane region" description="Helical" evidence="1">
    <location>
        <begin position="58"/>
        <end position="77"/>
    </location>
</feature>
<feature type="transmembrane region" description="Helical" evidence="1">
    <location>
        <begin position="118"/>
        <end position="140"/>
    </location>
</feature>
<dbReference type="RefSeq" id="WP_040375467.1">
    <property type="nucleotide sequence ID" value="NZ_CP068053.1"/>
</dbReference>
<reference evidence="2 3" key="1">
    <citation type="submission" date="2021-01" db="EMBL/GenBank/DDBJ databases">
        <title>FDA dAtabase for Regulatory Grade micrObial Sequences (FDA-ARGOS): Supporting development and validation of Infectious Disease Dx tests.</title>
        <authorList>
            <person name="Nelson B."/>
            <person name="Plummer A."/>
            <person name="Tallon L."/>
            <person name="Sadzewicz L."/>
            <person name="Zhao X."/>
            <person name="Boylan J."/>
            <person name="Ott S."/>
            <person name="Bowen H."/>
            <person name="Vavikolanu K."/>
            <person name="Mehta A."/>
            <person name="Aluvathingal J."/>
            <person name="Nadendla S."/>
            <person name="Myers T."/>
            <person name="Yan Y."/>
            <person name="Sichtig H."/>
        </authorList>
    </citation>
    <scope>NUCLEOTIDE SEQUENCE [LARGE SCALE GENOMIC DNA]</scope>
    <source>
        <strain evidence="2 3">FDAARGOS_1161</strain>
    </source>
</reference>
<accession>A0A974NPK8</accession>
<evidence type="ECO:0000313" key="3">
    <source>
        <dbReference type="Proteomes" id="UP000595254"/>
    </source>
</evidence>
<keyword evidence="3" id="KW-1185">Reference proteome</keyword>
<evidence type="ECO:0000256" key="1">
    <source>
        <dbReference type="SAM" id="Phobius"/>
    </source>
</evidence>
<gene>
    <name evidence="2" type="ORF">I6J18_07355</name>
</gene>
<name>A0A974NPK8_PERPY</name>
<dbReference type="AlphaFoldDB" id="A0A974NPK8"/>
<keyword evidence="1" id="KW-0472">Membrane</keyword>
<organism evidence="2 3">
    <name type="scientific">Peribacillus psychrosaccharolyticus</name>
    <name type="common">Bacillus psychrosaccharolyticus</name>
    <dbReference type="NCBI Taxonomy" id="1407"/>
    <lineage>
        <taxon>Bacteria</taxon>
        <taxon>Bacillati</taxon>
        <taxon>Bacillota</taxon>
        <taxon>Bacilli</taxon>
        <taxon>Bacillales</taxon>
        <taxon>Bacillaceae</taxon>
        <taxon>Peribacillus</taxon>
    </lineage>
</organism>
<proteinExistence type="predicted"/>
<sequence length="142" mass="15959">MEWARPKVKQGMTAGLLSGLFLGFFMKYIEFLSGYKVYRLLLNINFQPVERKINPPEYLEFLIHLMVSILVAMVFTMLVKKKAAFSKRLLTAVIVIIPAILLYFPLTSLGSSQVDSISVIGFTLWTLAHLLYACILAAAAKV</sequence>
<feature type="transmembrane region" description="Helical" evidence="1">
    <location>
        <begin position="12"/>
        <end position="38"/>
    </location>
</feature>
<dbReference type="Proteomes" id="UP000595254">
    <property type="component" value="Chromosome"/>
</dbReference>
<feature type="transmembrane region" description="Helical" evidence="1">
    <location>
        <begin position="89"/>
        <end position="106"/>
    </location>
</feature>
<keyword evidence="1" id="KW-0812">Transmembrane</keyword>
<keyword evidence="1" id="KW-1133">Transmembrane helix</keyword>
<dbReference type="KEGG" id="ppsr:I6J18_07355"/>
<evidence type="ECO:0000313" key="2">
    <source>
        <dbReference type="EMBL" id="QQT01669.1"/>
    </source>
</evidence>